<dbReference type="AlphaFoldDB" id="A0ABD3WGY2"/>
<reference evidence="1 2" key="1">
    <citation type="submission" date="2024-11" db="EMBL/GenBank/DDBJ databases">
        <title>Chromosome-level genome assembly of the freshwater bivalve Anodonta woodiana.</title>
        <authorList>
            <person name="Chen X."/>
        </authorList>
    </citation>
    <scope>NUCLEOTIDE SEQUENCE [LARGE SCALE GENOMIC DNA]</scope>
    <source>
        <strain evidence="1">MN2024</strain>
        <tissue evidence="1">Gills</tissue>
    </source>
</reference>
<evidence type="ECO:0000313" key="2">
    <source>
        <dbReference type="Proteomes" id="UP001634394"/>
    </source>
</evidence>
<name>A0ABD3WGY2_SINWO</name>
<proteinExistence type="predicted"/>
<dbReference type="Proteomes" id="UP001634394">
    <property type="component" value="Unassembled WGS sequence"/>
</dbReference>
<protein>
    <submittedName>
        <fullName evidence="1">Uncharacterized protein</fullName>
    </submittedName>
</protein>
<comment type="caution">
    <text evidence="1">The sequence shown here is derived from an EMBL/GenBank/DDBJ whole genome shotgun (WGS) entry which is preliminary data.</text>
</comment>
<accession>A0ABD3WGY2</accession>
<organism evidence="1 2">
    <name type="scientific">Sinanodonta woodiana</name>
    <name type="common">Chinese pond mussel</name>
    <name type="synonym">Anodonta woodiana</name>
    <dbReference type="NCBI Taxonomy" id="1069815"/>
    <lineage>
        <taxon>Eukaryota</taxon>
        <taxon>Metazoa</taxon>
        <taxon>Spiralia</taxon>
        <taxon>Lophotrochozoa</taxon>
        <taxon>Mollusca</taxon>
        <taxon>Bivalvia</taxon>
        <taxon>Autobranchia</taxon>
        <taxon>Heteroconchia</taxon>
        <taxon>Palaeoheterodonta</taxon>
        <taxon>Unionida</taxon>
        <taxon>Unionoidea</taxon>
        <taxon>Unionidae</taxon>
        <taxon>Unioninae</taxon>
        <taxon>Sinanodonta</taxon>
    </lineage>
</organism>
<evidence type="ECO:0000313" key="1">
    <source>
        <dbReference type="EMBL" id="KAL3871993.1"/>
    </source>
</evidence>
<dbReference type="EMBL" id="JBJQND010000007">
    <property type="protein sequence ID" value="KAL3871993.1"/>
    <property type="molecule type" value="Genomic_DNA"/>
</dbReference>
<feature type="non-terminal residue" evidence="1">
    <location>
        <position position="1"/>
    </location>
</feature>
<gene>
    <name evidence="1" type="ORF">ACJMK2_039964</name>
</gene>
<keyword evidence="2" id="KW-1185">Reference proteome</keyword>
<sequence>QCNLLDIYEATLIEVVESLIGIGCCEAALSWALSMDYAELLRRPAEPEAIAIKESRLMFLRHR</sequence>